<protein>
    <submittedName>
        <fullName evidence="3">Oxidoreductase</fullName>
    </submittedName>
</protein>
<dbReference type="InterPro" id="IPR000719">
    <property type="entry name" value="Prot_kinase_dom"/>
</dbReference>
<dbReference type="Gene3D" id="1.10.510.10">
    <property type="entry name" value="Transferase(Phosphotransferase) domain 1"/>
    <property type="match status" value="1"/>
</dbReference>
<dbReference type="SUPFAM" id="SSF56112">
    <property type="entry name" value="Protein kinase-like (PK-like)"/>
    <property type="match status" value="1"/>
</dbReference>
<dbReference type="GO" id="GO:0005524">
    <property type="term" value="F:ATP binding"/>
    <property type="evidence" value="ECO:0007669"/>
    <property type="project" value="InterPro"/>
</dbReference>
<feature type="domain" description="Protein kinase" evidence="1">
    <location>
        <begin position="99"/>
        <end position="341"/>
    </location>
</feature>
<comment type="caution">
    <text evidence="3">The sequence shown here is derived from an EMBL/GenBank/DDBJ whole genome shotgun (WGS) entry which is preliminary data.</text>
</comment>
<dbReference type="GO" id="GO:0004672">
    <property type="term" value="F:protein kinase activity"/>
    <property type="evidence" value="ECO:0007669"/>
    <property type="project" value="InterPro"/>
</dbReference>
<dbReference type="AlphaFoldDB" id="A0A163MBK8"/>
<name>A0A163MBK8_DIDRA</name>
<evidence type="ECO:0000259" key="1">
    <source>
        <dbReference type="PROSITE" id="PS50011"/>
    </source>
</evidence>
<reference evidence="3 4" key="1">
    <citation type="journal article" date="2016" name="Sci. Rep.">
        <title>Draft genome sequencing and secretome analysis of fungal phytopathogen Ascochyta rabiei provides insight into the necrotrophic effector repertoire.</title>
        <authorList>
            <person name="Verma S."/>
            <person name="Gazara R.K."/>
            <person name="Nizam S."/>
            <person name="Parween S."/>
            <person name="Chattopadhyay D."/>
            <person name="Verma P.K."/>
        </authorList>
    </citation>
    <scope>NUCLEOTIDE SEQUENCE [LARGE SCALE GENOMIC DNA]</scope>
    <source>
        <strain evidence="3 4">ArDII</strain>
    </source>
</reference>
<dbReference type="PROSITE" id="PS50011">
    <property type="entry name" value="PROTEIN_KINASE_DOM"/>
    <property type="match status" value="1"/>
</dbReference>
<dbReference type="OrthoDB" id="4267316at2759"/>
<keyword evidence="4" id="KW-1185">Reference proteome</keyword>
<dbReference type="Proteomes" id="UP000076837">
    <property type="component" value="Unassembled WGS sequence"/>
</dbReference>
<proteinExistence type="predicted"/>
<evidence type="ECO:0000313" key="4">
    <source>
        <dbReference type="Proteomes" id="UP000076837"/>
    </source>
</evidence>
<accession>A0A163MBK8</accession>
<evidence type="ECO:0000313" key="2">
    <source>
        <dbReference type="EMBL" id="KZM18891.1"/>
    </source>
</evidence>
<organism evidence="3 4">
    <name type="scientific">Didymella rabiei</name>
    <name type="common">Chickpea ascochyta blight fungus</name>
    <name type="synonym">Mycosphaerella rabiei</name>
    <dbReference type="NCBI Taxonomy" id="5454"/>
    <lineage>
        <taxon>Eukaryota</taxon>
        <taxon>Fungi</taxon>
        <taxon>Dikarya</taxon>
        <taxon>Ascomycota</taxon>
        <taxon>Pezizomycotina</taxon>
        <taxon>Dothideomycetes</taxon>
        <taxon>Pleosporomycetidae</taxon>
        <taxon>Pleosporales</taxon>
        <taxon>Pleosporineae</taxon>
        <taxon>Didymellaceae</taxon>
        <taxon>Ascochyta</taxon>
    </lineage>
</organism>
<gene>
    <name evidence="3" type="ORF">ST47_g293</name>
    <name evidence="2" type="ORF">ST47_g9972</name>
</gene>
<dbReference type="EMBL" id="JYNV01000011">
    <property type="protein sequence ID" value="KZM28567.1"/>
    <property type="molecule type" value="Genomic_DNA"/>
</dbReference>
<dbReference type="InterPro" id="IPR011009">
    <property type="entry name" value="Kinase-like_dom_sf"/>
</dbReference>
<sequence>MSDPYDSASHSLPSPHRSPAEALSCPYVPGATFIAHRHVPPAPFGGSYSEIEISNQEDLQCSTQLDWCVAHPPAEGATFFDDAHSFTVKSAIRTGENCGAQLIFIDTGLVAKIYDPMFYSYGEQPDLKIDVSSMADSDYSNEAAAYSELQGTPAQGSIVPEYHGSWTMEIMSVVRDEHITRRVRMILMDYVPGIRMLDIKPEYLTAEERENVMIKVIEADYDLRYAGVRHDDLSPRNIIITTPSNLADPQLRLVLIDFAFSFVFRINLGTRPKDKYRNPLFEWSWPSRWGSYGWISPCREETIKRMWELFGDGRKGKYVKVQRDPSSKLGAPIEEDWEINE</sequence>
<dbReference type="EMBL" id="JYNV01000319">
    <property type="protein sequence ID" value="KZM18891.1"/>
    <property type="molecule type" value="Genomic_DNA"/>
</dbReference>
<evidence type="ECO:0000313" key="3">
    <source>
        <dbReference type="EMBL" id="KZM28567.1"/>
    </source>
</evidence>